<accession>A0A0N0XI95</accession>
<reference evidence="1 2" key="1">
    <citation type="submission" date="2015-07" db="EMBL/GenBank/DDBJ databases">
        <title>Draft genome sequence of the Amantichitinum ursilacus IGB-41, a new chitin-degrading bacterium.</title>
        <authorList>
            <person name="Kirstahler P."/>
            <person name="Guenther M."/>
            <person name="Grumaz C."/>
            <person name="Rupp S."/>
            <person name="Zibek S."/>
            <person name="Sohn K."/>
        </authorList>
    </citation>
    <scope>NUCLEOTIDE SEQUENCE [LARGE SCALE GENOMIC DNA]</scope>
    <source>
        <strain evidence="1 2">IGB-41</strain>
    </source>
</reference>
<name>A0A0N0XI95_9NEIS</name>
<dbReference type="OrthoDB" id="626916at2"/>
<proteinExistence type="predicted"/>
<sequence length="714" mass="77207">MTIDADFLFARLPAFYAERDAALGGPLRALLDIIATQGDLVEQDIARLYDNWFIETCDDWLIPYIGDLLGVRGLYAVSGTHTFGQRALVANTLRLRRRKGTVPVLEELAFDCTGWRARAVEFFQLMGTTQYANHTRLHNLRTPDIRNALPLERIDGPFDSAAHSAEVRPLSAGRYNLPNIGLYLWRLQAYALQRIAAPVATGAAGRYYFDALRYSPAETATVAQGQLYNRPQTEDTVTQLAQPINVPEPLSRRVLHAELTALRQALADGQTLTRNYFDPDQPVLRIWRDGVEIAPEWLVVCDLALLSKASSGDPDDWQRPPAQLTVTRADGSTQQFPDAAAVAAGHYAVGFDPVLGRVALPSGKSASSIEVSYAYGFAGDVGAGPYDRRPLVGEDDATLGLLSPSDFDVVWQVPGDHASLTAALAALATGTRTLIYLHADHTEALTPHLDLPDTWLAIEADNGRRPVLYGDWVLKGNASTHLTLSGVLLDGALHIDGPLDQIDLRRCTLVPARGGITHTGSSGSNVQITLNACICGSIQANKALGGVSASYSIIDGIGKVALNLPDTALSLDRCSVFGSTAATQLAAGNSLFTDTLNILRKQDGCVRFCYIPLGSQTPSRYRCQPDLVKQGLANGPALVESIRVTPAFTSTTYGHAAYAQLQLTTASEIRTGAEDGAEMGVWNLLQQPQREANLSQALDEYLRFGLEAGVIYVN</sequence>
<dbReference type="EMBL" id="LAQT01000009">
    <property type="protein sequence ID" value="KPC52481.1"/>
    <property type="molecule type" value="Genomic_DNA"/>
</dbReference>
<evidence type="ECO:0000313" key="1">
    <source>
        <dbReference type="EMBL" id="KPC52481.1"/>
    </source>
</evidence>
<organism evidence="1 2">
    <name type="scientific">Amantichitinum ursilacus</name>
    <dbReference type="NCBI Taxonomy" id="857265"/>
    <lineage>
        <taxon>Bacteria</taxon>
        <taxon>Pseudomonadati</taxon>
        <taxon>Pseudomonadota</taxon>
        <taxon>Betaproteobacteria</taxon>
        <taxon>Neisseriales</taxon>
        <taxon>Chitinibacteraceae</taxon>
        <taxon>Amantichitinum</taxon>
    </lineage>
</organism>
<dbReference type="AlphaFoldDB" id="A0A0N0XI95"/>
<dbReference type="RefSeq" id="WP_053937975.1">
    <property type="nucleotide sequence ID" value="NZ_LAQT01000009.1"/>
</dbReference>
<keyword evidence="2" id="KW-1185">Reference proteome</keyword>
<evidence type="ECO:0000313" key="2">
    <source>
        <dbReference type="Proteomes" id="UP000037939"/>
    </source>
</evidence>
<dbReference type="STRING" id="857265.WG78_11570"/>
<gene>
    <name evidence="1" type="ORF">WG78_11570</name>
</gene>
<protein>
    <recommendedName>
        <fullName evidence="3">Phage tail protein (Tail_P2_I)</fullName>
    </recommendedName>
</protein>
<dbReference type="Proteomes" id="UP000037939">
    <property type="component" value="Unassembled WGS sequence"/>
</dbReference>
<dbReference type="PATRIC" id="fig|857265.3.peg.2377"/>
<evidence type="ECO:0008006" key="3">
    <source>
        <dbReference type="Google" id="ProtNLM"/>
    </source>
</evidence>
<comment type="caution">
    <text evidence="1">The sequence shown here is derived from an EMBL/GenBank/DDBJ whole genome shotgun (WGS) entry which is preliminary data.</text>
</comment>